<feature type="signal peptide" evidence="1">
    <location>
        <begin position="1"/>
        <end position="22"/>
    </location>
</feature>
<organism evidence="2 3">
    <name type="scientific">Spongiibacter nanhainus</name>
    <dbReference type="NCBI Taxonomy" id="2794344"/>
    <lineage>
        <taxon>Bacteria</taxon>
        <taxon>Pseudomonadati</taxon>
        <taxon>Pseudomonadota</taxon>
        <taxon>Gammaproteobacteria</taxon>
        <taxon>Cellvibrionales</taxon>
        <taxon>Spongiibacteraceae</taxon>
        <taxon>Spongiibacter</taxon>
    </lineage>
</organism>
<dbReference type="KEGG" id="snan:I6N98_03165"/>
<dbReference type="EMBL" id="CP066167">
    <property type="protein sequence ID" value="QQD18880.1"/>
    <property type="molecule type" value="Genomic_DNA"/>
</dbReference>
<dbReference type="Proteomes" id="UP000596063">
    <property type="component" value="Chromosome"/>
</dbReference>
<gene>
    <name evidence="2" type="ORF">I6N98_03165</name>
</gene>
<evidence type="ECO:0000313" key="2">
    <source>
        <dbReference type="EMBL" id="QQD18880.1"/>
    </source>
</evidence>
<sequence>MATLVGKGVRLSSLSRCCAVFAAQLLLVACQSGVRSDLQSQTIGELIDNSGLRPEQMGISVEKSATASVTVAKENTQAALERSTDDAIDHYDKVVSVEAQPAVRAESLRRSADLRIERAEQLQIDGEGGVSTQLDAAIEAYQSLLGDYRDYTNRAQVYYQLARAYELSGDPERTIHYLLAASEAPYSGDIASEAQFRAAELLVQAKRYQRATEVYSAVLLDENTEYSDIALYKRGWSFYQMADYQAALTDMGGLFEQLLASETTTVALPDLASLSAEEAVSPIEIIKEENREMARDAMRLSVLSLAADTSLLLQDSFTTPSALRFRDDIYHQLGDYLLEKERYTDAADVYRGMVTVKGPSVDSAPYMDKAIASLEAGGFATLAITAREDYIDLFEPLLAPEQGGVGESGATDEVAENWVRYCLDIAAWRHKEAKETPEAEADKRASRFLVAAQWHARLLDKFPSHAEAAQTAVYYGDALYNAGDLQSAALAYARAGYQYPDFEGAADAALASVKSYRALLDLDDATSDAGLTSFFEASQRFVNHYPDHKDATSVQLGSLNVLYSQEQYEALISASASVLKNPALSEGQRAELLAMVAESNVTLQQYSAAEQAFSKLLALESIAGTARADQVRERQAFAVYRYAETLRDSGQAQQRTIAAGKLLEVVALSRDESIRESALYDAAVLRYELEQWRDSAALLARFMTMFPSSDLVPDARGLIASAYEEDGNYVAAAEAYRRIAMQQKVDREIRFNASLKAADLYRRDNNIASLILTYEEHLEHFPEPVDQAQRIRWQLVEILGEGGALDGKGYRRQLENIVAVDQQNPDLPEDSRLIAAQSSLALARIDIQRARKIALKQPLKASLARRRAAMDEAIAALDRASQYQFASVSTAASHELGMLYLDFAKALLQSDRPSGLESDVLAEYSMLLEEQAFPFEEKAIAVFEENLSRLYSGIWNTELRKSLAALTQLEPARYRKQPKLEAVYDALR</sequence>
<dbReference type="InterPro" id="IPR011990">
    <property type="entry name" value="TPR-like_helical_dom_sf"/>
</dbReference>
<dbReference type="AlphaFoldDB" id="A0A7T4R1V2"/>
<dbReference type="Gene3D" id="1.25.40.10">
    <property type="entry name" value="Tetratricopeptide repeat domain"/>
    <property type="match status" value="4"/>
</dbReference>
<keyword evidence="3" id="KW-1185">Reference proteome</keyword>
<evidence type="ECO:0000313" key="3">
    <source>
        <dbReference type="Proteomes" id="UP000596063"/>
    </source>
</evidence>
<accession>A0A7T4R1V2</accession>
<keyword evidence="1" id="KW-0732">Signal</keyword>
<name>A0A7T4R1V2_9GAMM</name>
<evidence type="ECO:0000256" key="1">
    <source>
        <dbReference type="SAM" id="SignalP"/>
    </source>
</evidence>
<dbReference type="RefSeq" id="WP_198570366.1">
    <property type="nucleotide sequence ID" value="NZ_CP066167.1"/>
</dbReference>
<dbReference type="PROSITE" id="PS51257">
    <property type="entry name" value="PROKAR_LIPOPROTEIN"/>
    <property type="match status" value="1"/>
</dbReference>
<protein>
    <submittedName>
        <fullName evidence="2">Tetratricopeptide repeat protein</fullName>
    </submittedName>
</protein>
<feature type="chain" id="PRO_5032664075" evidence="1">
    <location>
        <begin position="23"/>
        <end position="988"/>
    </location>
</feature>
<proteinExistence type="predicted"/>
<dbReference type="SUPFAM" id="SSF48452">
    <property type="entry name" value="TPR-like"/>
    <property type="match status" value="2"/>
</dbReference>
<reference evidence="2 3" key="1">
    <citation type="submission" date="2020-12" db="EMBL/GenBank/DDBJ databases">
        <authorList>
            <person name="Shan Y."/>
        </authorList>
    </citation>
    <scope>NUCLEOTIDE SEQUENCE [LARGE SCALE GENOMIC DNA]</scope>
    <source>
        <strain evidence="3">csc3.9</strain>
    </source>
</reference>